<keyword evidence="4 6" id="KW-1133">Transmembrane helix</keyword>
<feature type="transmembrane region" description="Helical" evidence="6">
    <location>
        <begin position="274"/>
        <end position="297"/>
    </location>
</feature>
<feature type="transmembrane region" description="Helical" evidence="6">
    <location>
        <begin position="106"/>
        <end position="137"/>
    </location>
</feature>
<dbReference type="PANTHER" id="PTHR39087">
    <property type="entry name" value="UPF0104 MEMBRANE PROTEIN MJ1595"/>
    <property type="match status" value="1"/>
</dbReference>
<reference evidence="7 8" key="1">
    <citation type="submission" date="2017-10" db="EMBL/GenBank/DDBJ databases">
        <title>Genomics of the genus Arcobacter.</title>
        <authorList>
            <person name="Perez-Cataluna A."/>
            <person name="Figueras M.J."/>
        </authorList>
    </citation>
    <scope>NUCLEOTIDE SEQUENCE [LARGE SCALE GENOMIC DNA]</scope>
    <source>
        <strain evidence="7 8">CECT 8987</strain>
    </source>
</reference>
<name>A0A4Q0XPT1_9BACT</name>
<evidence type="ECO:0000256" key="2">
    <source>
        <dbReference type="ARBA" id="ARBA00022475"/>
    </source>
</evidence>
<evidence type="ECO:0000256" key="6">
    <source>
        <dbReference type="SAM" id="Phobius"/>
    </source>
</evidence>
<dbReference type="EMBL" id="PDKN01000010">
    <property type="protein sequence ID" value="RXJ54422.1"/>
    <property type="molecule type" value="Genomic_DNA"/>
</dbReference>
<dbReference type="NCBIfam" id="TIGR00374">
    <property type="entry name" value="flippase-like domain"/>
    <property type="match status" value="1"/>
</dbReference>
<keyword evidence="5 6" id="KW-0472">Membrane</keyword>
<protein>
    <recommendedName>
        <fullName evidence="9">Flippase-like domain-containing protein</fullName>
    </recommendedName>
</protein>
<comment type="subcellular location">
    <subcellularLocation>
        <location evidence="1">Cell membrane</location>
        <topology evidence="1">Multi-pass membrane protein</topology>
    </subcellularLocation>
</comment>
<feature type="transmembrane region" description="Helical" evidence="6">
    <location>
        <begin position="143"/>
        <end position="160"/>
    </location>
</feature>
<dbReference type="AlphaFoldDB" id="A0A4Q0XPT1"/>
<evidence type="ECO:0000256" key="4">
    <source>
        <dbReference type="ARBA" id="ARBA00022989"/>
    </source>
</evidence>
<evidence type="ECO:0000256" key="1">
    <source>
        <dbReference type="ARBA" id="ARBA00004651"/>
    </source>
</evidence>
<keyword evidence="3 6" id="KW-0812">Transmembrane</keyword>
<evidence type="ECO:0000313" key="7">
    <source>
        <dbReference type="EMBL" id="RXJ54422.1"/>
    </source>
</evidence>
<dbReference type="GO" id="GO:0005886">
    <property type="term" value="C:plasma membrane"/>
    <property type="evidence" value="ECO:0007669"/>
    <property type="project" value="UniProtKB-SubCell"/>
</dbReference>
<keyword evidence="8" id="KW-1185">Reference proteome</keyword>
<gene>
    <name evidence="7" type="ORF">CRV04_11555</name>
</gene>
<feature type="transmembrane region" description="Helical" evidence="6">
    <location>
        <begin position="36"/>
        <end position="56"/>
    </location>
</feature>
<evidence type="ECO:0000313" key="8">
    <source>
        <dbReference type="Proteomes" id="UP000290657"/>
    </source>
</evidence>
<evidence type="ECO:0000256" key="5">
    <source>
        <dbReference type="ARBA" id="ARBA00023136"/>
    </source>
</evidence>
<dbReference type="InterPro" id="IPR022791">
    <property type="entry name" value="L-PG_synthase/AglD"/>
</dbReference>
<comment type="caution">
    <text evidence="7">The sequence shown here is derived from an EMBL/GenBank/DDBJ whole genome shotgun (WGS) entry which is preliminary data.</text>
</comment>
<keyword evidence="2" id="KW-1003">Cell membrane</keyword>
<feature type="transmembrane region" description="Helical" evidence="6">
    <location>
        <begin position="197"/>
        <end position="221"/>
    </location>
</feature>
<organism evidence="7 8">
    <name type="scientific">Candidatus Marinarcus aquaticus</name>
    <dbReference type="NCBI Taxonomy" id="2044504"/>
    <lineage>
        <taxon>Bacteria</taxon>
        <taxon>Pseudomonadati</taxon>
        <taxon>Campylobacterota</taxon>
        <taxon>Epsilonproteobacteria</taxon>
        <taxon>Campylobacterales</taxon>
        <taxon>Arcobacteraceae</taxon>
        <taxon>Candidatus Marinarcus</taxon>
    </lineage>
</organism>
<evidence type="ECO:0008006" key="9">
    <source>
        <dbReference type="Google" id="ProtNLM"/>
    </source>
</evidence>
<sequence length="314" mass="35434">MKLIKILFFILVLFLIYFSIKNIDIELFFNNFDRDFINALLFAQIPIFISSIFFTLRHMFFIDKALRFSIAFNAMLLSVGLNYIVPGRISELIKATYIRDKSNIGFSIGIGAVFLERFADLIVLASIALAGLTFFAMDIQGNSLIIVMFLICLIVAVIYFEKNILFLLNKLVLNKKLNNFLNTTYQHIKSQVFTKKFIIGLIYTFVIWFFSSLTIFVFLNIAGEIKLSSLEILMILLGGAIGLAIPALPGGIGTFEAIVVTILIKYGYDFNSALALAIGLRINNMLFVLPYALIIAFKNGTGLNKLYKDLRKKG</sequence>
<feature type="transmembrane region" description="Helical" evidence="6">
    <location>
        <begin position="68"/>
        <end position="85"/>
    </location>
</feature>
<feature type="transmembrane region" description="Helical" evidence="6">
    <location>
        <begin position="227"/>
        <end position="245"/>
    </location>
</feature>
<feature type="transmembrane region" description="Helical" evidence="6">
    <location>
        <begin position="6"/>
        <end position="24"/>
    </location>
</feature>
<dbReference type="PANTHER" id="PTHR39087:SF2">
    <property type="entry name" value="UPF0104 MEMBRANE PROTEIN MJ1595"/>
    <property type="match status" value="1"/>
</dbReference>
<proteinExistence type="predicted"/>
<dbReference type="Proteomes" id="UP000290657">
    <property type="component" value="Unassembled WGS sequence"/>
</dbReference>
<dbReference type="Pfam" id="PF03706">
    <property type="entry name" value="LPG_synthase_TM"/>
    <property type="match status" value="1"/>
</dbReference>
<dbReference type="RefSeq" id="WP_128997012.1">
    <property type="nucleotide sequence ID" value="NZ_PDKN01000010.1"/>
</dbReference>
<accession>A0A4Q0XPT1</accession>
<evidence type="ECO:0000256" key="3">
    <source>
        <dbReference type="ARBA" id="ARBA00022692"/>
    </source>
</evidence>